<dbReference type="EMBL" id="BPVZ01000035">
    <property type="protein sequence ID" value="GKV11931.1"/>
    <property type="molecule type" value="Genomic_DNA"/>
</dbReference>
<comment type="caution">
    <text evidence="1">The sequence shown here is derived from an EMBL/GenBank/DDBJ whole genome shotgun (WGS) entry which is preliminary data.</text>
</comment>
<keyword evidence="2" id="KW-1185">Reference proteome</keyword>
<evidence type="ECO:0000313" key="1">
    <source>
        <dbReference type="EMBL" id="GKV11931.1"/>
    </source>
</evidence>
<proteinExistence type="predicted"/>
<evidence type="ECO:0000313" key="2">
    <source>
        <dbReference type="Proteomes" id="UP001054252"/>
    </source>
</evidence>
<gene>
    <name evidence="1" type="ORF">SLEP1_g23144</name>
</gene>
<reference evidence="1 2" key="1">
    <citation type="journal article" date="2021" name="Commun. Biol.">
        <title>The genome of Shorea leprosula (Dipterocarpaceae) highlights the ecological relevance of drought in aseasonal tropical rainforests.</title>
        <authorList>
            <person name="Ng K.K.S."/>
            <person name="Kobayashi M.J."/>
            <person name="Fawcett J.A."/>
            <person name="Hatakeyama M."/>
            <person name="Paape T."/>
            <person name="Ng C.H."/>
            <person name="Ang C.C."/>
            <person name="Tnah L.H."/>
            <person name="Lee C.T."/>
            <person name="Nishiyama T."/>
            <person name="Sese J."/>
            <person name="O'Brien M.J."/>
            <person name="Copetti D."/>
            <person name="Mohd Noor M.I."/>
            <person name="Ong R.C."/>
            <person name="Putra M."/>
            <person name="Sireger I.Z."/>
            <person name="Indrioko S."/>
            <person name="Kosugi Y."/>
            <person name="Izuno A."/>
            <person name="Isagi Y."/>
            <person name="Lee S.L."/>
            <person name="Shimizu K.K."/>
        </authorList>
    </citation>
    <scope>NUCLEOTIDE SEQUENCE [LARGE SCALE GENOMIC DNA]</scope>
    <source>
        <strain evidence="1">214</strain>
    </source>
</reference>
<dbReference type="Proteomes" id="UP001054252">
    <property type="component" value="Unassembled WGS sequence"/>
</dbReference>
<name>A0AAV5JGR3_9ROSI</name>
<accession>A0AAV5JGR3</accession>
<organism evidence="1 2">
    <name type="scientific">Rubroshorea leprosula</name>
    <dbReference type="NCBI Taxonomy" id="152421"/>
    <lineage>
        <taxon>Eukaryota</taxon>
        <taxon>Viridiplantae</taxon>
        <taxon>Streptophyta</taxon>
        <taxon>Embryophyta</taxon>
        <taxon>Tracheophyta</taxon>
        <taxon>Spermatophyta</taxon>
        <taxon>Magnoliopsida</taxon>
        <taxon>eudicotyledons</taxon>
        <taxon>Gunneridae</taxon>
        <taxon>Pentapetalae</taxon>
        <taxon>rosids</taxon>
        <taxon>malvids</taxon>
        <taxon>Malvales</taxon>
        <taxon>Dipterocarpaceae</taxon>
        <taxon>Rubroshorea</taxon>
    </lineage>
</organism>
<protein>
    <submittedName>
        <fullName evidence="1">Uncharacterized protein</fullName>
    </submittedName>
</protein>
<sequence>MSSMHTSCCLILSRTLFFWFPIRYPGFHPDYSGLDQLWRTRMVGGSPNEDCCVHKVSRTRDLV</sequence>
<dbReference type="AlphaFoldDB" id="A0AAV5JGR3"/>